<reference evidence="2 3" key="1">
    <citation type="submission" date="2019-03" db="EMBL/GenBank/DDBJ databases">
        <title>First draft genome of Liparis tanakae, snailfish: a comprehensive survey of snailfish specific genes.</title>
        <authorList>
            <person name="Kim W."/>
            <person name="Song I."/>
            <person name="Jeong J.-H."/>
            <person name="Kim D."/>
            <person name="Kim S."/>
            <person name="Ryu S."/>
            <person name="Song J.Y."/>
            <person name="Lee S.K."/>
        </authorList>
    </citation>
    <scope>NUCLEOTIDE SEQUENCE [LARGE SCALE GENOMIC DNA]</scope>
    <source>
        <tissue evidence="2">Muscle</tissue>
    </source>
</reference>
<organism evidence="2 3">
    <name type="scientific">Liparis tanakae</name>
    <name type="common">Tanaka's snailfish</name>
    <dbReference type="NCBI Taxonomy" id="230148"/>
    <lineage>
        <taxon>Eukaryota</taxon>
        <taxon>Metazoa</taxon>
        <taxon>Chordata</taxon>
        <taxon>Craniata</taxon>
        <taxon>Vertebrata</taxon>
        <taxon>Euteleostomi</taxon>
        <taxon>Actinopterygii</taxon>
        <taxon>Neopterygii</taxon>
        <taxon>Teleostei</taxon>
        <taxon>Neoteleostei</taxon>
        <taxon>Acanthomorphata</taxon>
        <taxon>Eupercaria</taxon>
        <taxon>Perciformes</taxon>
        <taxon>Cottioidei</taxon>
        <taxon>Cottales</taxon>
        <taxon>Liparidae</taxon>
        <taxon>Liparis</taxon>
    </lineage>
</organism>
<dbReference type="EMBL" id="SRLO01000365">
    <property type="protein sequence ID" value="TNN59037.1"/>
    <property type="molecule type" value="Genomic_DNA"/>
</dbReference>
<dbReference type="AlphaFoldDB" id="A0A4Z2GZI5"/>
<proteinExistence type="predicted"/>
<dbReference type="Proteomes" id="UP000314294">
    <property type="component" value="Unassembled WGS sequence"/>
</dbReference>
<sequence>MSEEVLTHLLPLSLLDVIPGGVLQVSLHLRDKGAWSAPQHLHRDLSRRSAGGSQRDGDGGGGVC</sequence>
<feature type="region of interest" description="Disordered" evidence="1">
    <location>
        <begin position="38"/>
        <end position="64"/>
    </location>
</feature>
<evidence type="ECO:0000313" key="3">
    <source>
        <dbReference type="Proteomes" id="UP000314294"/>
    </source>
</evidence>
<keyword evidence="3" id="KW-1185">Reference proteome</keyword>
<name>A0A4Z2GZI5_9TELE</name>
<accession>A0A4Z2GZI5</accession>
<evidence type="ECO:0000313" key="2">
    <source>
        <dbReference type="EMBL" id="TNN59037.1"/>
    </source>
</evidence>
<gene>
    <name evidence="2" type="ORF">EYF80_030775</name>
</gene>
<evidence type="ECO:0000256" key="1">
    <source>
        <dbReference type="SAM" id="MobiDB-lite"/>
    </source>
</evidence>
<protein>
    <submittedName>
        <fullName evidence="2">Uncharacterized protein</fullName>
    </submittedName>
</protein>
<comment type="caution">
    <text evidence="2">The sequence shown here is derived from an EMBL/GenBank/DDBJ whole genome shotgun (WGS) entry which is preliminary data.</text>
</comment>